<proteinExistence type="predicted"/>
<dbReference type="EMBL" id="BAAADO010000004">
    <property type="protein sequence ID" value="GAA0494021.1"/>
    <property type="molecule type" value="Genomic_DNA"/>
</dbReference>
<comment type="caution">
    <text evidence="2">The sequence shown here is derived from an EMBL/GenBank/DDBJ whole genome shotgun (WGS) entry which is preliminary data.</text>
</comment>
<dbReference type="RefSeq" id="WP_343840590.1">
    <property type="nucleotide sequence ID" value="NZ_BAAADO010000004.1"/>
</dbReference>
<feature type="transmembrane region" description="Helical" evidence="1">
    <location>
        <begin position="6"/>
        <end position="24"/>
    </location>
</feature>
<feature type="transmembrane region" description="Helical" evidence="1">
    <location>
        <begin position="56"/>
        <end position="72"/>
    </location>
</feature>
<evidence type="ECO:0000313" key="3">
    <source>
        <dbReference type="Proteomes" id="UP001500880"/>
    </source>
</evidence>
<evidence type="ECO:0008006" key="4">
    <source>
        <dbReference type="Google" id="ProtNLM"/>
    </source>
</evidence>
<reference evidence="2 3" key="1">
    <citation type="journal article" date="2019" name="Int. J. Syst. Evol. Microbiol.">
        <title>The Global Catalogue of Microorganisms (GCM) 10K type strain sequencing project: providing services to taxonomists for standard genome sequencing and annotation.</title>
        <authorList>
            <consortium name="The Broad Institute Genomics Platform"/>
            <consortium name="The Broad Institute Genome Sequencing Center for Infectious Disease"/>
            <person name="Wu L."/>
            <person name="Ma J."/>
        </authorList>
    </citation>
    <scope>NUCLEOTIDE SEQUENCE [LARGE SCALE GENOMIC DNA]</scope>
    <source>
        <strain evidence="2 3">JCM 12389</strain>
    </source>
</reference>
<organism evidence="2 3">
    <name type="scientific">Salinibacillus aidingensis</name>
    <dbReference type="NCBI Taxonomy" id="237684"/>
    <lineage>
        <taxon>Bacteria</taxon>
        <taxon>Bacillati</taxon>
        <taxon>Bacillota</taxon>
        <taxon>Bacilli</taxon>
        <taxon>Bacillales</taxon>
        <taxon>Bacillaceae</taxon>
        <taxon>Salinibacillus</taxon>
    </lineage>
</organism>
<keyword evidence="1" id="KW-1133">Transmembrane helix</keyword>
<feature type="transmembrane region" description="Helical" evidence="1">
    <location>
        <begin position="84"/>
        <end position="100"/>
    </location>
</feature>
<evidence type="ECO:0000256" key="1">
    <source>
        <dbReference type="SAM" id="Phobius"/>
    </source>
</evidence>
<protein>
    <recommendedName>
        <fullName evidence="4">DUF3784 domain-containing protein</fullName>
    </recommendedName>
</protein>
<gene>
    <name evidence="2" type="ORF">GCM10008986_20670</name>
</gene>
<sequence length="107" mass="12443">MLVFLSFILIILSVIFFLLGYMYLNNKAEGLIMWSFTGKVEKVNDKEGYKRQQGKHSILIGFIFFFIPVSLYLVENLNINPKSLYLWLIVLAGATILNAVQERKFFK</sequence>
<evidence type="ECO:0000313" key="2">
    <source>
        <dbReference type="EMBL" id="GAA0494021.1"/>
    </source>
</evidence>
<keyword evidence="1" id="KW-0812">Transmembrane</keyword>
<name>A0ABN1BB77_9BACI</name>
<keyword evidence="1" id="KW-0472">Membrane</keyword>
<keyword evidence="3" id="KW-1185">Reference proteome</keyword>
<dbReference type="Proteomes" id="UP001500880">
    <property type="component" value="Unassembled WGS sequence"/>
</dbReference>
<accession>A0ABN1BB77</accession>